<protein>
    <submittedName>
        <fullName evidence="1">Uncharacterized protein</fullName>
    </submittedName>
</protein>
<dbReference type="EMBL" id="BARU01019960">
    <property type="protein sequence ID" value="GAH58903.1"/>
    <property type="molecule type" value="Genomic_DNA"/>
</dbReference>
<name>X1IMX5_9ZZZZ</name>
<comment type="caution">
    <text evidence="1">The sequence shown here is derived from an EMBL/GenBank/DDBJ whole genome shotgun (WGS) entry which is preliminary data.</text>
</comment>
<dbReference type="AlphaFoldDB" id="X1IMX5"/>
<gene>
    <name evidence="1" type="ORF">S03H2_32834</name>
</gene>
<organism evidence="1">
    <name type="scientific">marine sediment metagenome</name>
    <dbReference type="NCBI Taxonomy" id="412755"/>
    <lineage>
        <taxon>unclassified sequences</taxon>
        <taxon>metagenomes</taxon>
        <taxon>ecological metagenomes</taxon>
    </lineage>
</organism>
<sequence length="102" mass="11291">MATEIKTVKCPLCGWHHSIQQKGSKRLVRGEVADQPKGEFVFGNFDLNEAAFISIREVKGRGGGFPEVGKVTLAQAQNNPDYKNLIASLISRSYQILKTLFP</sequence>
<evidence type="ECO:0000313" key="1">
    <source>
        <dbReference type="EMBL" id="GAH58903.1"/>
    </source>
</evidence>
<accession>X1IMX5</accession>
<reference evidence="1" key="1">
    <citation type="journal article" date="2014" name="Front. Microbiol.">
        <title>High frequency of phylogenetically diverse reductive dehalogenase-homologous genes in deep subseafloor sedimentary metagenomes.</title>
        <authorList>
            <person name="Kawai M."/>
            <person name="Futagami T."/>
            <person name="Toyoda A."/>
            <person name="Takaki Y."/>
            <person name="Nishi S."/>
            <person name="Hori S."/>
            <person name="Arai W."/>
            <person name="Tsubouchi T."/>
            <person name="Morono Y."/>
            <person name="Uchiyama I."/>
            <person name="Ito T."/>
            <person name="Fujiyama A."/>
            <person name="Inagaki F."/>
            <person name="Takami H."/>
        </authorList>
    </citation>
    <scope>NUCLEOTIDE SEQUENCE</scope>
    <source>
        <strain evidence="1">Expedition CK06-06</strain>
    </source>
</reference>
<proteinExistence type="predicted"/>